<gene>
    <name evidence="2" type="ORF">QBC38DRAFT_377349</name>
</gene>
<reference evidence="2" key="2">
    <citation type="submission" date="2023-05" db="EMBL/GenBank/DDBJ databases">
        <authorList>
            <consortium name="Lawrence Berkeley National Laboratory"/>
            <person name="Steindorff A."/>
            <person name="Hensen N."/>
            <person name="Bonometti L."/>
            <person name="Westerberg I."/>
            <person name="Brannstrom I.O."/>
            <person name="Guillou S."/>
            <person name="Cros-Aarteil S."/>
            <person name="Calhoun S."/>
            <person name="Haridas S."/>
            <person name="Kuo A."/>
            <person name="Mondo S."/>
            <person name="Pangilinan J."/>
            <person name="Riley R."/>
            <person name="Labutti K."/>
            <person name="Andreopoulos B."/>
            <person name="Lipzen A."/>
            <person name="Chen C."/>
            <person name="Yanf M."/>
            <person name="Daum C."/>
            <person name="Ng V."/>
            <person name="Clum A."/>
            <person name="Ohm R."/>
            <person name="Martin F."/>
            <person name="Silar P."/>
            <person name="Natvig D."/>
            <person name="Lalanne C."/>
            <person name="Gautier V."/>
            <person name="Ament-Velasquez S.L."/>
            <person name="Kruys A."/>
            <person name="Hutchinson M.I."/>
            <person name="Powell A.J."/>
            <person name="Barry K."/>
            <person name="Miller A.N."/>
            <person name="Grigoriev I.V."/>
            <person name="Debuchy R."/>
            <person name="Gladieux P."/>
            <person name="Thoren M.H."/>
            <person name="Johannesson H."/>
        </authorList>
    </citation>
    <scope>NUCLEOTIDE SEQUENCE</scope>
    <source>
        <strain evidence="2">CBS 990.96</strain>
    </source>
</reference>
<evidence type="ECO:0000256" key="1">
    <source>
        <dbReference type="SAM" id="MobiDB-lite"/>
    </source>
</evidence>
<dbReference type="PANTHER" id="PTHR38166:SF1">
    <property type="entry name" value="C2H2-TYPE DOMAIN-CONTAINING PROTEIN"/>
    <property type="match status" value="1"/>
</dbReference>
<comment type="caution">
    <text evidence="2">The sequence shown here is derived from an EMBL/GenBank/DDBJ whole genome shotgun (WGS) entry which is preliminary data.</text>
</comment>
<feature type="compositionally biased region" description="Polar residues" evidence="1">
    <location>
        <begin position="747"/>
        <end position="777"/>
    </location>
</feature>
<feature type="region of interest" description="Disordered" evidence="1">
    <location>
        <begin position="1028"/>
        <end position="1051"/>
    </location>
</feature>
<evidence type="ECO:0000313" key="2">
    <source>
        <dbReference type="EMBL" id="KAK4221306.1"/>
    </source>
</evidence>
<proteinExistence type="predicted"/>
<keyword evidence="3" id="KW-1185">Reference proteome</keyword>
<name>A0AAN6YM76_9PEZI</name>
<evidence type="ECO:0000313" key="3">
    <source>
        <dbReference type="Proteomes" id="UP001301958"/>
    </source>
</evidence>
<dbReference type="PANTHER" id="PTHR38166">
    <property type="entry name" value="C2H2-TYPE DOMAIN-CONTAINING PROTEIN-RELATED"/>
    <property type="match status" value="1"/>
</dbReference>
<feature type="region of interest" description="Disordered" evidence="1">
    <location>
        <begin position="740"/>
        <end position="808"/>
    </location>
</feature>
<dbReference type="Proteomes" id="UP001301958">
    <property type="component" value="Unassembled WGS sequence"/>
</dbReference>
<organism evidence="2 3">
    <name type="scientific">Podospora fimiseda</name>
    <dbReference type="NCBI Taxonomy" id="252190"/>
    <lineage>
        <taxon>Eukaryota</taxon>
        <taxon>Fungi</taxon>
        <taxon>Dikarya</taxon>
        <taxon>Ascomycota</taxon>
        <taxon>Pezizomycotina</taxon>
        <taxon>Sordariomycetes</taxon>
        <taxon>Sordariomycetidae</taxon>
        <taxon>Sordariales</taxon>
        <taxon>Podosporaceae</taxon>
        <taxon>Podospora</taxon>
    </lineage>
</organism>
<sequence>MLKGLEDGIFSLRYIPETIPLINGQQWRQVRALSSGGSEHSSWYKIWDVLFPDCPRPSSPFLIYEEHDSSEHRSETLSVCAAPRATPTDSGYASAPALFDIHISAQDKRHTPRPEDDLQTVYSAVTTVVPTTLRESILHVCETIHDQIKPRLNSPDFKTDSTLIPWIIKIFAIELGLEDPCSGSANWGIMHFVHKHHEQISSQLRRVLQDIDSDNDSNPGRHEWSGMSLVDKMSLWGKKAEEEQQTNFKEGELFIGVEEEDDDDDDLDTDDASPLPSAFAKEILQSRAYTGLIERIMRELSLHRADTECFPDSQSIKATILSQLPTGTISKNRPPQTYTATFHLPWAVSDAALDATEKRPPCLISPGEDLAKRIVLVLSASDRVQATTVRQYLEQTWPLDAPQLLHLLCERLWETMDGKLEGSKTTCTSIHRAGTVVALPLSGVVIQASGPPHFIAELGEILGWLVAAVQSETLSGVQSTPLIHSVTEAALLDNGKISHHGWKLSVQQEQLSASPATCVIEKIQKFSFAQGFPIAAVKGYPTKHRPDDYPGVEISPKLFASVVCLVDLNAGLYDRGNDPRSFPPALKLLKKKGKIMFWHAPISVPACRCPRDLSIALDDGQWPRRTVQDIQEYRHIISTCQSAIEIRASSTVRADTPSTETELSLDDNPAVPLNTLIYPRYRLPPPIIVSETVESSLDSDAFSMSEFSTDALPQDVPLGGQLSSLVDSITSALLSSTKAEFVARGPSEQTPRSGIPTSGSLSTPNHLSVNGGRSQQPYLKRPIGDDEEDDEVDDRPRKRQNLGDPEEASSRKFLACPFWKLDPMEHKACFRMRMDKISRVKQHLTRKHLPAFYCERCMLVLPDEQAHLAHIQIMNCSFQSERFIGITHRQQRELSRKSNSNLSVTDQWFAIWGIVFPNTPRPLSAYMDPDLSEDLCRFREYAELHGPQLIEEEIRSSQIEGINLELEGPGDSALLQHVISRGLNRIFENWLGARPRNNSHATILSHTSGQDTSENNYNFQQRRSIDSGVAMQGSQRSQNHDRERPRGYQPAVTSWPASFQNYSLAAAGTGLGDDSGRLEYDIAPAAIPISITGDAPSPRANAISGDDWGDLLGDAEWEGCWNDVFPGGSGLT</sequence>
<accession>A0AAN6YM76</accession>
<dbReference type="AlphaFoldDB" id="A0AAN6YM76"/>
<dbReference type="EMBL" id="MU865561">
    <property type="protein sequence ID" value="KAK4221306.1"/>
    <property type="molecule type" value="Genomic_DNA"/>
</dbReference>
<reference evidence="2" key="1">
    <citation type="journal article" date="2023" name="Mol. Phylogenet. Evol.">
        <title>Genome-scale phylogeny and comparative genomics of the fungal order Sordariales.</title>
        <authorList>
            <person name="Hensen N."/>
            <person name="Bonometti L."/>
            <person name="Westerberg I."/>
            <person name="Brannstrom I.O."/>
            <person name="Guillou S."/>
            <person name="Cros-Aarteil S."/>
            <person name="Calhoun S."/>
            <person name="Haridas S."/>
            <person name="Kuo A."/>
            <person name="Mondo S."/>
            <person name="Pangilinan J."/>
            <person name="Riley R."/>
            <person name="LaButti K."/>
            <person name="Andreopoulos B."/>
            <person name="Lipzen A."/>
            <person name="Chen C."/>
            <person name="Yan M."/>
            <person name="Daum C."/>
            <person name="Ng V."/>
            <person name="Clum A."/>
            <person name="Steindorff A."/>
            <person name="Ohm R.A."/>
            <person name="Martin F."/>
            <person name="Silar P."/>
            <person name="Natvig D.O."/>
            <person name="Lalanne C."/>
            <person name="Gautier V."/>
            <person name="Ament-Velasquez S.L."/>
            <person name="Kruys A."/>
            <person name="Hutchinson M.I."/>
            <person name="Powell A.J."/>
            <person name="Barry K."/>
            <person name="Miller A.N."/>
            <person name="Grigoriev I.V."/>
            <person name="Debuchy R."/>
            <person name="Gladieux P."/>
            <person name="Hiltunen Thoren M."/>
            <person name="Johannesson H."/>
        </authorList>
    </citation>
    <scope>NUCLEOTIDE SEQUENCE</scope>
    <source>
        <strain evidence="2">CBS 990.96</strain>
    </source>
</reference>
<evidence type="ECO:0008006" key="4">
    <source>
        <dbReference type="Google" id="ProtNLM"/>
    </source>
</evidence>
<protein>
    <recommendedName>
        <fullName evidence="4">C2H2-type domain-containing protein</fullName>
    </recommendedName>
</protein>